<evidence type="ECO:0000313" key="1">
    <source>
        <dbReference type="EMBL" id="WWC71155.1"/>
    </source>
</evidence>
<gene>
    <name evidence="1" type="ORF">I206_105108</name>
</gene>
<organism evidence="1 2">
    <name type="scientific">Kwoniella pini CBS 10737</name>
    <dbReference type="NCBI Taxonomy" id="1296096"/>
    <lineage>
        <taxon>Eukaryota</taxon>
        <taxon>Fungi</taxon>
        <taxon>Dikarya</taxon>
        <taxon>Basidiomycota</taxon>
        <taxon>Agaricomycotina</taxon>
        <taxon>Tremellomycetes</taxon>
        <taxon>Tremellales</taxon>
        <taxon>Cryptococcaceae</taxon>
        <taxon>Kwoniella</taxon>
    </lineage>
</organism>
<dbReference type="KEGG" id="kpin:30171018"/>
<dbReference type="EMBL" id="CP144524">
    <property type="protein sequence ID" value="WWC71155.1"/>
    <property type="molecule type" value="Genomic_DNA"/>
</dbReference>
<name>A0AAJ8L8N7_9TREE</name>
<accession>A0AAJ8L8N7</accession>
<sequence>MSDKAKPTIAERVNHIKEAWYDGRPTYGLITKAPQTSKKAGIPVITWSPGNEAKLAIEKGYEGVIVDLEIAGATIRW</sequence>
<reference evidence="1" key="2">
    <citation type="submission" date="2024-02" db="EMBL/GenBank/DDBJ databases">
        <title>Comparative genomics of Cryptococcus and Kwoniella reveals pathogenesis evolution and contrasting modes of karyotype evolution via chromosome fusion or intercentromeric recombination.</title>
        <authorList>
            <person name="Coelho M.A."/>
            <person name="David-Palma M."/>
            <person name="Shea T."/>
            <person name="Bowers K."/>
            <person name="McGinley-Smith S."/>
            <person name="Mohammad A.W."/>
            <person name="Gnirke A."/>
            <person name="Yurkov A.M."/>
            <person name="Nowrousian M."/>
            <person name="Sun S."/>
            <person name="Cuomo C.A."/>
            <person name="Heitman J."/>
        </authorList>
    </citation>
    <scope>NUCLEOTIDE SEQUENCE</scope>
    <source>
        <strain evidence="1">CBS 10737</strain>
    </source>
</reference>
<proteinExistence type="predicted"/>
<keyword evidence="2" id="KW-1185">Reference proteome</keyword>
<dbReference type="AlphaFoldDB" id="A0AAJ8L8N7"/>
<dbReference type="RefSeq" id="XP_019013152.2">
    <property type="nucleotide sequence ID" value="XM_019154412.2"/>
</dbReference>
<protein>
    <submittedName>
        <fullName evidence="1">Uncharacterized protein</fullName>
    </submittedName>
</protein>
<reference evidence="1" key="1">
    <citation type="submission" date="2013-07" db="EMBL/GenBank/DDBJ databases">
        <authorList>
            <consortium name="The Broad Institute Genome Sequencing Platform"/>
            <person name="Cuomo C."/>
            <person name="Litvintseva A."/>
            <person name="Chen Y."/>
            <person name="Heitman J."/>
            <person name="Sun S."/>
            <person name="Springer D."/>
            <person name="Dromer F."/>
            <person name="Young S.K."/>
            <person name="Zeng Q."/>
            <person name="Gargeya S."/>
            <person name="Fitzgerald M."/>
            <person name="Abouelleil A."/>
            <person name="Alvarado L."/>
            <person name="Berlin A.M."/>
            <person name="Chapman S.B."/>
            <person name="Dewar J."/>
            <person name="Goldberg J."/>
            <person name="Griggs A."/>
            <person name="Gujja S."/>
            <person name="Hansen M."/>
            <person name="Howarth C."/>
            <person name="Imamovic A."/>
            <person name="Larimer J."/>
            <person name="McCowan C."/>
            <person name="Murphy C."/>
            <person name="Pearson M."/>
            <person name="Priest M."/>
            <person name="Roberts A."/>
            <person name="Saif S."/>
            <person name="Shea T."/>
            <person name="Sykes S."/>
            <person name="Wortman J."/>
            <person name="Nusbaum C."/>
            <person name="Birren B."/>
        </authorList>
    </citation>
    <scope>NUCLEOTIDE SEQUENCE</scope>
    <source>
        <strain evidence="1">CBS 10737</strain>
    </source>
</reference>
<dbReference type="Proteomes" id="UP000094020">
    <property type="component" value="Chromosome 6"/>
</dbReference>
<evidence type="ECO:0000313" key="2">
    <source>
        <dbReference type="Proteomes" id="UP000094020"/>
    </source>
</evidence>
<dbReference type="GeneID" id="30171018"/>